<accession>A0AAE1C366</accession>
<feature type="compositionally biased region" description="Polar residues" evidence="3">
    <location>
        <begin position="1360"/>
        <end position="1373"/>
    </location>
</feature>
<feature type="region of interest" description="Disordered" evidence="3">
    <location>
        <begin position="1335"/>
        <end position="1399"/>
    </location>
</feature>
<dbReference type="InterPro" id="IPR019734">
    <property type="entry name" value="TPR_rpt"/>
</dbReference>
<protein>
    <recommendedName>
        <fullName evidence="6">TPR-like protein</fullName>
    </recommendedName>
</protein>
<sequence length="1476" mass="159890">MGRRSRWGIHHQAPSADPYMQAAMYGYGMPYPDPLAMQQQSAAKFEPSKSLRTLITDRMDEQQQCLTIRQDQVSHFLQLSFTADANPNRKKGPGDEQISAETSQTITGYGYSVIGMLQYTPAWPNYDPYGLGLAADGRSGPPPKKKISKQKDPMGRYAQLEGEIQALMTLSPALMDPLPNSMKTPQALSATLHKNVLTRILGTGNLEEDDDDSDDDGGQAAAPAVQHMIGGPAQALSPMPQTPQGLPAMPMNMPMPMGPPMGQPMMGPPAYYEQHKPPRATHDMSVTLKAPNPEKGKRYLASLDQALCDGRWSEAPELARKTDKHAPERSCFTLVARTEAQIASASHRPTSASSTGTASLHSLGEAIPRLEQAITGPKTTPDEAYCASACIAEIHWLQEDATAALKALPRDVQSSNTSGGRSTPLGWLEVCEAKAAYIRAAALETTGHAEEAQSVYRAAGAQAPGTRTQELRRWTERLIARGCMYSYRAASQPSPAALNESLVSFRSWASFWQRAPAPVSGSGGTPSRVDIPRRGVWKAYYDILSTILRHGIIYNTAASSGQALLLASSNGMTDERLVEARKRQRAELKQVEVEYETQLLNHTQFPKASESNIEVESWAEEAMVNWRLLCGADWSDEELGEGGKVALGRGMLDILYRAATKTFHSTAILRQLFTVHAALGEYDLAMHAFNSYVEIIGKAKARAEKTAEHELGFDDDDAAVLTAVEAVRVLCKYGDREQAEKALEVGTQIQKWLGEQAPQVANEIEASNDTRPAGIDSPSRSTVTELQPYTIAAAYKAIGISKAEWSRTTYDSDARLALQTHAIETLKQSLAQNSSDLETIFALGRLLAEAHDVSSAIALLKGALAASRASIEDDGDYSKQRQLVPLWHLFALCLTATDEYDGAIKMCDAAFEQFGEPQNLYGQSLASVGSATRPRVQRGVVDHMDGFEKEALLQLKMSQLALLELTEGPEQTVDSSNELLRLYARLFGSIEDLKVPAKRPATAATMVPPPSKAGGGTLRSIAGSIRPRSNRNSAEKEGQKVVSGSTVNIANTSTARSPASNGHTTGAPIAITVTNEDGEAAGKEKSGHHHHDHHVHLPFKVRGHNGEFSKTGSLRSKKSTKGLNEKNGAAYEQSPAVPPKGSAVTDHAQTNTMTSGPQQPLKEIPHDRSPNDWPEPVVHDQSPPEQDVRIPAPPPTSHGRTALPHANLLQERQHKTSVLVNVWLFVAGLYVRAGFYDDAAGAVEESVRLVEAFEAEKEAQQVSALALYQKGWGGGKSVDELWGNVLAAKGDLASARELPFEAMEYYEHALSYFPDHADGIIGLSNLLMDIYEQKMPAEPPQPPLYQPTSSSNSLLPNPTAQHNIPTTQSSATAGSHLASPGRSAPPPRNSSSKKDPSPAELNRLAARDRAYMLLSSLTKLGTGWNLPEAWLVLARAYELSGQLGKAKEALWWVVELEEGRGIRGFEGVLGGGGYVL</sequence>
<feature type="compositionally biased region" description="Polar residues" evidence="3">
    <location>
        <begin position="1147"/>
        <end position="1158"/>
    </location>
</feature>
<evidence type="ECO:0000313" key="4">
    <source>
        <dbReference type="EMBL" id="KAK3676407.1"/>
    </source>
</evidence>
<feature type="region of interest" description="Disordered" evidence="3">
    <location>
        <begin position="1079"/>
        <end position="1202"/>
    </location>
</feature>
<keyword evidence="5" id="KW-1185">Reference proteome</keyword>
<dbReference type="SMART" id="SM00028">
    <property type="entry name" value="TPR"/>
    <property type="match status" value="3"/>
</dbReference>
<reference evidence="4" key="1">
    <citation type="submission" date="2023-07" db="EMBL/GenBank/DDBJ databases">
        <title>Black Yeasts Isolated from many extreme environments.</title>
        <authorList>
            <person name="Coleine C."/>
            <person name="Stajich J.E."/>
            <person name="Selbmann L."/>
        </authorList>
    </citation>
    <scope>NUCLEOTIDE SEQUENCE</scope>
    <source>
        <strain evidence="4">CCFEE 5485</strain>
    </source>
</reference>
<comment type="caution">
    <text evidence="4">The sequence shown here is derived from an EMBL/GenBank/DDBJ whole genome shotgun (WGS) entry which is preliminary data.</text>
</comment>
<comment type="function">
    <text evidence="1">Involved in endocytosis.</text>
</comment>
<feature type="compositionally biased region" description="Low complexity" evidence="3">
    <location>
        <begin position="1346"/>
        <end position="1359"/>
    </location>
</feature>
<evidence type="ECO:0008006" key="6">
    <source>
        <dbReference type="Google" id="ProtNLM"/>
    </source>
</evidence>
<feature type="region of interest" description="Disordered" evidence="3">
    <location>
        <begin position="1001"/>
        <end position="1043"/>
    </location>
</feature>
<dbReference type="InterPro" id="IPR051722">
    <property type="entry name" value="Endocytosis_PI4K-reg_protein"/>
</dbReference>
<feature type="compositionally biased region" description="Basic residues" evidence="3">
    <location>
        <begin position="1086"/>
        <end position="1103"/>
    </location>
</feature>
<evidence type="ECO:0000256" key="3">
    <source>
        <dbReference type="SAM" id="MobiDB-lite"/>
    </source>
</evidence>
<dbReference type="InterPro" id="IPR011990">
    <property type="entry name" value="TPR-like_helical_dom_sf"/>
</dbReference>
<gene>
    <name evidence="4" type="ORF">LTR78_003683</name>
</gene>
<evidence type="ECO:0000313" key="5">
    <source>
        <dbReference type="Proteomes" id="UP001274830"/>
    </source>
</evidence>
<name>A0AAE1C366_9PEZI</name>
<dbReference type="Gene3D" id="1.25.40.10">
    <property type="entry name" value="Tetratricopeptide repeat domain"/>
    <property type="match status" value="2"/>
</dbReference>
<dbReference type="Proteomes" id="UP001274830">
    <property type="component" value="Unassembled WGS sequence"/>
</dbReference>
<dbReference type="PANTHER" id="PTHR23083:SF464">
    <property type="entry name" value="TETRATRICOPEPTIDE REPEAT DOMAIN 7, ISOFORM A"/>
    <property type="match status" value="1"/>
</dbReference>
<proteinExistence type="inferred from homology"/>
<dbReference type="EMBL" id="JAUTXT010000010">
    <property type="protein sequence ID" value="KAK3676407.1"/>
    <property type="molecule type" value="Genomic_DNA"/>
</dbReference>
<comment type="similarity">
    <text evidence="2">Belongs to the YPP1 family.</text>
</comment>
<dbReference type="PANTHER" id="PTHR23083">
    <property type="entry name" value="TETRATRICOPEPTIDE REPEAT PROTEIN, TPR"/>
    <property type="match status" value="1"/>
</dbReference>
<dbReference type="SUPFAM" id="SSF48452">
    <property type="entry name" value="TPR-like"/>
    <property type="match status" value="1"/>
</dbReference>
<evidence type="ECO:0000256" key="2">
    <source>
        <dbReference type="ARBA" id="ARBA00038251"/>
    </source>
</evidence>
<evidence type="ECO:0000256" key="1">
    <source>
        <dbReference type="ARBA" id="ARBA00002550"/>
    </source>
</evidence>
<organism evidence="4 5">
    <name type="scientific">Recurvomyces mirabilis</name>
    <dbReference type="NCBI Taxonomy" id="574656"/>
    <lineage>
        <taxon>Eukaryota</taxon>
        <taxon>Fungi</taxon>
        <taxon>Dikarya</taxon>
        <taxon>Ascomycota</taxon>
        <taxon>Pezizomycotina</taxon>
        <taxon>Dothideomycetes</taxon>
        <taxon>Dothideomycetidae</taxon>
        <taxon>Mycosphaerellales</taxon>
        <taxon>Teratosphaeriaceae</taxon>
        <taxon>Recurvomyces</taxon>
    </lineage>
</organism>